<protein>
    <submittedName>
        <fullName evidence="1">Uncharacterized protein</fullName>
    </submittedName>
</protein>
<reference evidence="1" key="1">
    <citation type="submission" date="2020-10" db="EMBL/GenBank/DDBJ databases">
        <authorList>
            <person name="Hahn C.J."/>
            <person name="Laso-Perez R."/>
            <person name="Vulcano F."/>
            <person name="Vaziourakis K.-M."/>
            <person name="Stokke R."/>
            <person name="Steen I.H."/>
            <person name="Teske A."/>
            <person name="Boetius A."/>
            <person name="Liebeke M."/>
            <person name="Amann R."/>
            <person name="Knittel K."/>
        </authorList>
    </citation>
    <scope>NUCLEOTIDE SEQUENCE</scope>
    <source>
        <strain evidence="1">Gfbio:e3339647-f889-4370-9287-4fb5cb688e4c:AG392M11_GoMArc1</strain>
    </source>
</reference>
<proteinExistence type="predicted"/>
<dbReference type="Proteomes" id="UP000639006">
    <property type="component" value="Unassembled WGS sequence"/>
</dbReference>
<dbReference type="EMBL" id="CAJHIQ010000002">
    <property type="protein sequence ID" value="CAD6491088.1"/>
    <property type="molecule type" value="Genomic_DNA"/>
</dbReference>
<organism evidence="1 2">
    <name type="scientific">Candidatus Argoarchaeum ethanivorans</name>
    <dbReference type="NCBI Taxonomy" id="2608793"/>
    <lineage>
        <taxon>Archaea</taxon>
        <taxon>Methanobacteriati</taxon>
        <taxon>Methanobacteriota</taxon>
        <taxon>Stenosarchaea group</taxon>
        <taxon>Methanomicrobia</taxon>
        <taxon>Methanosarcinales</taxon>
        <taxon>Methanosarcinales incertae sedis</taxon>
        <taxon>GOM Arc I cluster</taxon>
        <taxon>Candidatus Argoarchaeum</taxon>
    </lineage>
</organism>
<name>A0A811T5B1_9EURY</name>
<dbReference type="AlphaFoldDB" id="A0A811T5B1"/>
<evidence type="ECO:0000313" key="1">
    <source>
        <dbReference type="EMBL" id="CAD6491088.1"/>
    </source>
</evidence>
<gene>
    <name evidence="1" type="ORF">DIAAKJNI_00058</name>
</gene>
<evidence type="ECO:0000313" key="2">
    <source>
        <dbReference type="Proteomes" id="UP000639006"/>
    </source>
</evidence>
<sequence>MRTIDFPFKAIDKLTFSPRPQPLPASLRPLYRIALITLVLKTNCQSNTASMLKLQFFNWLLKSSSLQELIEDRLTHQSVFTLELIHLDPMVTLALKYAVADNLISVTNNSKYKLTDKGHKFADLILRDEQSVLAGERRLLIRIGQRVPEERLRKELL</sequence>
<accession>A0A811T5B1</accession>
<comment type="caution">
    <text evidence="1">The sequence shown here is derived from an EMBL/GenBank/DDBJ whole genome shotgun (WGS) entry which is preliminary data.</text>
</comment>